<dbReference type="SUPFAM" id="SSF50182">
    <property type="entry name" value="Sm-like ribonucleoproteins"/>
    <property type="match status" value="1"/>
</dbReference>
<dbReference type="KEGG" id="scor:J3U87_19475"/>
<dbReference type="InterPro" id="IPR011014">
    <property type="entry name" value="MscS_channel_TM-2"/>
</dbReference>
<evidence type="ECO:0000259" key="10">
    <source>
        <dbReference type="Pfam" id="PF21088"/>
    </source>
</evidence>
<comment type="subcellular location">
    <subcellularLocation>
        <location evidence="1">Cell membrane</location>
        <topology evidence="1">Multi-pass membrane protein</topology>
    </subcellularLocation>
</comment>
<dbReference type="Gene3D" id="2.30.30.60">
    <property type="match status" value="1"/>
</dbReference>
<dbReference type="Pfam" id="PF00924">
    <property type="entry name" value="MS_channel_2nd"/>
    <property type="match status" value="1"/>
</dbReference>
<dbReference type="GO" id="GO:0005886">
    <property type="term" value="C:plasma membrane"/>
    <property type="evidence" value="ECO:0007669"/>
    <property type="project" value="UniProtKB-SubCell"/>
</dbReference>
<evidence type="ECO:0000256" key="1">
    <source>
        <dbReference type="ARBA" id="ARBA00004651"/>
    </source>
</evidence>
<keyword evidence="12" id="KW-1185">Reference proteome</keyword>
<dbReference type="InterPro" id="IPR023408">
    <property type="entry name" value="MscS_beta-dom_sf"/>
</dbReference>
<dbReference type="InterPro" id="IPR049142">
    <property type="entry name" value="MS_channel_1st"/>
</dbReference>
<reference evidence="11" key="1">
    <citation type="submission" date="2021-03" db="EMBL/GenBank/DDBJ databases">
        <title>Acanthopleuribacteraceae sp. M133.</title>
        <authorList>
            <person name="Wang G."/>
        </authorList>
    </citation>
    <scope>NUCLEOTIDE SEQUENCE</scope>
    <source>
        <strain evidence="11">M133</strain>
    </source>
</reference>
<keyword evidence="4 7" id="KW-0812">Transmembrane</keyword>
<sequence length="358" mass="40146">MNFEIPDELRHPSIYALLILLGSFLLAGCVRFFLSRTMKRIASQTKTKIDDHFIDSLQSPVTVSIVLGGIWQAFQFISFNPSLRHLIFGLLVTMVVISWMLAALNFSGDLVDWLSEGENPRRLIQPKTKPLFLIVFKVLVVTFAAYFIILAWGQNLTAWLASAGVAGIAIGLASKDSLANFISGIFIIADSPFKIGDYIVLDNGDRGRVTHIGIRSTRLLTNDDVEVIIPNAVMGNSTIINQSGGPYEKFRLRVPVSVAYGSDIDEVRQVLLECAKVEDKVEQVPAPRVRFRQMGESSLDWEIWVWVREPAIMEEVKDIMLSRAYKALNRAEIGIPFPQMDLHIKEWPEGSSRNPARD</sequence>
<dbReference type="GO" id="GO:0008381">
    <property type="term" value="F:mechanosensitive monoatomic ion channel activity"/>
    <property type="evidence" value="ECO:0007669"/>
    <property type="project" value="InterPro"/>
</dbReference>
<feature type="transmembrane region" description="Helical" evidence="7">
    <location>
        <begin position="131"/>
        <end position="150"/>
    </location>
</feature>
<keyword evidence="6 7" id="KW-0472">Membrane</keyword>
<dbReference type="InterPro" id="IPR006685">
    <property type="entry name" value="MscS_channel_2nd"/>
</dbReference>
<feature type="transmembrane region" description="Helical" evidence="7">
    <location>
        <begin position="86"/>
        <end position="106"/>
    </location>
</feature>
<dbReference type="Gene3D" id="3.30.70.100">
    <property type="match status" value="1"/>
</dbReference>
<dbReference type="Proteomes" id="UP000663929">
    <property type="component" value="Chromosome"/>
</dbReference>
<accession>A0A8A4TEY2</accession>
<feature type="domain" description="Mechanosensitive ion channel transmembrane helices 2/3" evidence="10">
    <location>
        <begin position="135"/>
        <end position="175"/>
    </location>
</feature>
<gene>
    <name evidence="11" type="ORF">J3U87_19475</name>
</gene>
<feature type="transmembrane region" description="Helical" evidence="7">
    <location>
        <begin position="12"/>
        <end position="34"/>
    </location>
</feature>
<evidence type="ECO:0000256" key="5">
    <source>
        <dbReference type="ARBA" id="ARBA00022989"/>
    </source>
</evidence>
<dbReference type="RefSeq" id="WP_237377440.1">
    <property type="nucleotide sequence ID" value="NZ_CP071793.1"/>
</dbReference>
<dbReference type="SUPFAM" id="SSF82689">
    <property type="entry name" value="Mechanosensitive channel protein MscS (YggB), C-terminal domain"/>
    <property type="match status" value="1"/>
</dbReference>
<proteinExistence type="inferred from homology"/>
<dbReference type="Pfam" id="PF21082">
    <property type="entry name" value="MS_channel_3rd"/>
    <property type="match status" value="1"/>
</dbReference>
<dbReference type="AlphaFoldDB" id="A0A8A4TEY2"/>
<dbReference type="SUPFAM" id="SSF82861">
    <property type="entry name" value="Mechanosensitive channel protein MscS (YggB), transmembrane region"/>
    <property type="match status" value="1"/>
</dbReference>
<protein>
    <submittedName>
        <fullName evidence="11">Mechanosensitive ion channel family protein</fullName>
    </submittedName>
</protein>
<dbReference type="InterPro" id="IPR049278">
    <property type="entry name" value="MS_channel_C"/>
</dbReference>
<evidence type="ECO:0000256" key="2">
    <source>
        <dbReference type="ARBA" id="ARBA00008017"/>
    </source>
</evidence>
<evidence type="ECO:0000256" key="4">
    <source>
        <dbReference type="ARBA" id="ARBA00022692"/>
    </source>
</evidence>
<comment type="similarity">
    <text evidence="2">Belongs to the MscS (TC 1.A.23) family.</text>
</comment>
<evidence type="ECO:0000259" key="9">
    <source>
        <dbReference type="Pfam" id="PF21082"/>
    </source>
</evidence>
<dbReference type="PANTHER" id="PTHR30221:SF1">
    <property type="entry name" value="SMALL-CONDUCTANCE MECHANOSENSITIVE CHANNEL"/>
    <property type="match status" value="1"/>
</dbReference>
<evidence type="ECO:0000259" key="8">
    <source>
        <dbReference type="Pfam" id="PF00924"/>
    </source>
</evidence>
<evidence type="ECO:0000256" key="3">
    <source>
        <dbReference type="ARBA" id="ARBA00022475"/>
    </source>
</evidence>
<evidence type="ECO:0000256" key="7">
    <source>
        <dbReference type="SAM" id="Phobius"/>
    </source>
</evidence>
<dbReference type="InterPro" id="IPR011066">
    <property type="entry name" value="MscS_channel_C_sf"/>
</dbReference>
<organism evidence="11 12">
    <name type="scientific">Sulfidibacter corallicola</name>
    <dbReference type="NCBI Taxonomy" id="2818388"/>
    <lineage>
        <taxon>Bacteria</taxon>
        <taxon>Pseudomonadati</taxon>
        <taxon>Acidobacteriota</taxon>
        <taxon>Holophagae</taxon>
        <taxon>Acanthopleuribacterales</taxon>
        <taxon>Acanthopleuribacteraceae</taxon>
        <taxon>Sulfidibacter</taxon>
    </lineage>
</organism>
<evidence type="ECO:0000313" key="12">
    <source>
        <dbReference type="Proteomes" id="UP000663929"/>
    </source>
</evidence>
<keyword evidence="3" id="KW-1003">Cell membrane</keyword>
<evidence type="ECO:0000313" key="11">
    <source>
        <dbReference type="EMBL" id="QTD47774.1"/>
    </source>
</evidence>
<feature type="domain" description="Mechanosensitive ion channel MscS C-terminal" evidence="9">
    <location>
        <begin position="253"/>
        <end position="335"/>
    </location>
</feature>
<dbReference type="PANTHER" id="PTHR30221">
    <property type="entry name" value="SMALL-CONDUCTANCE MECHANOSENSITIVE CHANNEL"/>
    <property type="match status" value="1"/>
</dbReference>
<feature type="transmembrane region" description="Helical" evidence="7">
    <location>
        <begin position="54"/>
        <end position="74"/>
    </location>
</feature>
<dbReference type="EMBL" id="CP071793">
    <property type="protein sequence ID" value="QTD47774.1"/>
    <property type="molecule type" value="Genomic_DNA"/>
</dbReference>
<name>A0A8A4TEY2_SULCO</name>
<dbReference type="InterPro" id="IPR045275">
    <property type="entry name" value="MscS_archaea/bacteria_type"/>
</dbReference>
<keyword evidence="5 7" id="KW-1133">Transmembrane helix</keyword>
<dbReference type="Gene3D" id="1.10.287.1260">
    <property type="match status" value="1"/>
</dbReference>
<dbReference type="InterPro" id="IPR010920">
    <property type="entry name" value="LSM_dom_sf"/>
</dbReference>
<dbReference type="Pfam" id="PF21088">
    <property type="entry name" value="MS_channel_1st"/>
    <property type="match status" value="1"/>
</dbReference>
<evidence type="ECO:0000256" key="6">
    <source>
        <dbReference type="ARBA" id="ARBA00023136"/>
    </source>
</evidence>
<feature type="domain" description="Mechanosensitive ion channel MscS" evidence="8">
    <location>
        <begin position="176"/>
        <end position="243"/>
    </location>
</feature>